<keyword evidence="1" id="KW-0812">Transmembrane</keyword>
<accession>A0A8J2L7T7</accession>
<feature type="transmembrane region" description="Helical" evidence="1">
    <location>
        <begin position="28"/>
        <end position="48"/>
    </location>
</feature>
<proteinExistence type="predicted"/>
<protein>
    <submittedName>
        <fullName evidence="2">Uncharacterized protein</fullName>
    </submittedName>
</protein>
<comment type="caution">
    <text evidence="2">The sequence shown here is derived from an EMBL/GenBank/DDBJ whole genome shotgun (WGS) entry which is preliminary data.</text>
</comment>
<feature type="non-terminal residue" evidence="2">
    <location>
        <position position="1"/>
    </location>
</feature>
<evidence type="ECO:0000313" key="2">
    <source>
        <dbReference type="EMBL" id="CAG7830208.1"/>
    </source>
</evidence>
<organism evidence="2 3">
    <name type="scientific">Allacma fusca</name>
    <dbReference type="NCBI Taxonomy" id="39272"/>
    <lineage>
        <taxon>Eukaryota</taxon>
        <taxon>Metazoa</taxon>
        <taxon>Ecdysozoa</taxon>
        <taxon>Arthropoda</taxon>
        <taxon>Hexapoda</taxon>
        <taxon>Collembola</taxon>
        <taxon>Symphypleona</taxon>
        <taxon>Sminthuridae</taxon>
        <taxon>Allacma</taxon>
    </lineage>
</organism>
<keyword evidence="3" id="KW-1185">Reference proteome</keyword>
<keyword evidence="1" id="KW-0472">Membrane</keyword>
<dbReference type="AlphaFoldDB" id="A0A8J2L7T7"/>
<evidence type="ECO:0000256" key="1">
    <source>
        <dbReference type="SAM" id="Phobius"/>
    </source>
</evidence>
<gene>
    <name evidence="2" type="ORF">AFUS01_LOCUS40028</name>
</gene>
<sequence>YSQINSKVSPVELLYIGSKHLNPRANKIPYASSAVIVLLAVCFTAALAGPVTKTSPRVNPLLVIKDRLQPKFQRLFVPDLISKILENPPGIKEVWEQFENSLYDISDIIESLPNKLTPFIRDNNLKEIVEARLPRIAELATKETYEITLDYIELWRYLYEWLGYPYRPANEIYDFILGVPLVTAFDIPYVNIRELGTIINRTNSDAAEQYEVVIENALDDGYLALERFATKNIFVFPFCKFATAIVSCKVNFQGEKRKKEKLRLLSRFGFCKFKGG</sequence>
<evidence type="ECO:0000313" key="3">
    <source>
        <dbReference type="Proteomes" id="UP000708208"/>
    </source>
</evidence>
<reference evidence="2" key="1">
    <citation type="submission" date="2021-06" db="EMBL/GenBank/DDBJ databases">
        <authorList>
            <person name="Hodson N. C."/>
            <person name="Mongue J. A."/>
            <person name="Jaron S. K."/>
        </authorList>
    </citation>
    <scope>NUCLEOTIDE SEQUENCE</scope>
</reference>
<dbReference type="EMBL" id="CAJVCH010554755">
    <property type="protein sequence ID" value="CAG7830208.1"/>
    <property type="molecule type" value="Genomic_DNA"/>
</dbReference>
<keyword evidence="1" id="KW-1133">Transmembrane helix</keyword>
<name>A0A8J2L7T7_9HEXA</name>
<dbReference type="Proteomes" id="UP000708208">
    <property type="component" value="Unassembled WGS sequence"/>
</dbReference>